<evidence type="ECO:0000313" key="12">
    <source>
        <dbReference type="Proteomes" id="UP000473531"/>
    </source>
</evidence>
<comment type="caution">
    <text evidence="11">The sequence shown here is derived from an EMBL/GenBank/DDBJ whole genome shotgun (WGS) entry which is preliminary data.</text>
</comment>
<keyword evidence="6 9" id="KW-1133">Transmembrane helix</keyword>
<keyword evidence="8" id="KW-0270">Exopolysaccharide synthesis</keyword>
<reference evidence="11 12" key="1">
    <citation type="submission" date="2019-12" db="EMBL/GenBank/DDBJ databases">
        <title>Genomic-based taxomic classification of the family Erythrobacteraceae.</title>
        <authorList>
            <person name="Xu L."/>
        </authorList>
    </citation>
    <scope>NUCLEOTIDE SEQUENCE [LARGE SCALE GENOMIC DNA]</scope>
    <source>
        <strain evidence="11 12">KCTC 52259</strain>
    </source>
</reference>
<evidence type="ECO:0000256" key="1">
    <source>
        <dbReference type="ARBA" id="ARBA00004236"/>
    </source>
</evidence>
<comment type="subcellular location">
    <subcellularLocation>
        <location evidence="1">Cell membrane</location>
    </subcellularLocation>
</comment>
<dbReference type="GO" id="GO:0005886">
    <property type="term" value="C:plasma membrane"/>
    <property type="evidence" value="ECO:0007669"/>
    <property type="project" value="UniProtKB-SubCell"/>
</dbReference>
<comment type="similarity">
    <text evidence="2">Belongs to the bacterial sugar transferase family.</text>
</comment>
<evidence type="ECO:0000256" key="7">
    <source>
        <dbReference type="ARBA" id="ARBA00023136"/>
    </source>
</evidence>
<dbReference type="PANTHER" id="PTHR30576:SF4">
    <property type="entry name" value="UNDECAPRENYL-PHOSPHATE GALACTOSE PHOSPHOTRANSFERASE"/>
    <property type="match status" value="1"/>
</dbReference>
<dbReference type="AlphaFoldDB" id="A0A6L7GJ40"/>
<name>A0A6L7GJ40_9SPHN</name>
<gene>
    <name evidence="11" type="ORF">GRI44_07895</name>
</gene>
<organism evidence="11 12">
    <name type="scientific">Allopontixanthobacter confluentis</name>
    <dbReference type="NCBI Taxonomy" id="1849021"/>
    <lineage>
        <taxon>Bacteria</taxon>
        <taxon>Pseudomonadati</taxon>
        <taxon>Pseudomonadota</taxon>
        <taxon>Alphaproteobacteria</taxon>
        <taxon>Sphingomonadales</taxon>
        <taxon>Erythrobacteraceae</taxon>
        <taxon>Allopontixanthobacter</taxon>
    </lineage>
</organism>
<dbReference type="GO" id="GO:0000271">
    <property type="term" value="P:polysaccharide biosynthetic process"/>
    <property type="evidence" value="ECO:0007669"/>
    <property type="project" value="UniProtKB-KW"/>
</dbReference>
<protein>
    <submittedName>
        <fullName evidence="11">Sugar transferase</fullName>
    </submittedName>
</protein>
<evidence type="ECO:0000256" key="4">
    <source>
        <dbReference type="ARBA" id="ARBA00022679"/>
    </source>
</evidence>
<keyword evidence="4 11" id="KW-0808">Transferase</keyword>
<evidence type="ECO:0000256" key="9">
    <source>
        <dbReference type="SAM" id="Phobius"/>
    </source>
</evidence>
<dbReference type="OrthoDB" id="9808602at2"/>
<keyword evidence="3" id="KW-1003">Cell membrane</keyword>
<feature type="domain" description="Bacterial sugar transferase" evidence="10">
    <location>
        <begin position="22"/>
        <end position="212"/>
    </location>
</feature>
<evidence type="ECO:0000256" key="3">
    <source>
        <dbReference type="ARBA" id="ARBA00022475"/>
    </source>
</evidence>
<keyword evidence="7 9" id="KW-0472">Membrane</keyword>
<evidence type="ECO:0000313" key="11">
    <source>
        <dbReference type="EMBL" id="MXP14671.1"/>
    </source>
</evidence>
<keyword evidence="5 9" id="KW-0812">Transmembrane</keyword>
<dbReference type="Proteomes" id="UP000473531">
    <property type="component" value="Unassembled WGS sequence"/>
</dbReference>
<evidence type="ECO:0000256" key="6">
    <source>
        <dbReference type="ARBA" id="ARBA00022989"/>
    </source>
</evidence>
<accession>A0A6L7GJ40</accession>
<dbReference type="Pfam" id="PF02397">
    <property type="entry name" value="Bac_transf"/>
    <property type="match status" value="1"/>
</dbReference>
<evidence type="ECO:0000256" key="8">
    <source>
        <dbReference type="ARBA" id="ARBA00023169"/>
    </source>
</evidence>
<evidence type="ECO:0000259" key="10">
    <source>
        <dbReference type="Pfam" id="PF02397"/>
    </source>
</evidence>
<keyword evidence="12" id="KW-1185">Reference proteome</keyword>
<dbReference type="EMBL" id="WTYU01000001">
    <property type="protein sequence ID" value="MXP14671.1"/>
    <property type="molecule type" value="Genomic_DNA"/>
</dbReference>
<dbReference type="GO" id="GO:0016780">
    <property type="term" value="F:phosphotransferase activity, for other substituted phosphate groups"/>
    <property type="evidence" value="ECO:0007669"/>
    <property type="project" value="TreeGrafter"/>
</dbReference>
<dbReference type="InterPro" id="IPR003362">
    <property type="entry name" value="Bact_transf"/>
</dbReference>
<proteinExistence type="inferred from homology"/>
<evidence type="ECO:0000256" key="5">
    <source>
        <dbReference type="ARBA" id="ARBA00022692"/>
    </source>
</evidence>
<feature type="transmembrane region" description="Helical" evidence="9">
    <location>
        <begin position="24"/>
        <end position="50"/>
    </location>
</feature>
<dbReference type="PANTHER" id="PTHR30576">
    <property type="entry name" value="COLANIC BIOSYNTHESIS UDP-GLUCOSE LIPID CARRIER TRANSFERASE"/>
    <property type="match status" value="1"/>
</dbReference>
<sequence>MRGVIGAVTPDYVTGRRQLTAKRLFDITASIAGLLILAPVFAFVFLMIWLTDSGPAIYAHERVGRNGQLFRCLKFRTMRRDADQALAVLLQSDPEARREWDRAQKLRHDPRISPIGRFLRLSSLDELPQLLNVLAGDMSLVGPRPIILSECHRYGRYLGKYLDLTPGLTGLWQVSGKNSVSYRRRVALDVLYHQQASFRLDLMILLKTIPAIARTEGY</sequence>
<evidence type="ECO:0000256" key="2">
    <source>
        <dbReference type="ARBA" id="ARBA00006464"/>
    </source>
</evidence>